<name>A0ABQ1ZS01_9BACL</name>
<comment type="caution">
    <text evidence="10">The sequence shown here is derived from an EMBL/GenBank/DDBJ whole genome shotgun (WGS) entry which is preliminary data.</text>
</comment>
<dbReference type="Gene3D" id="1.20.1560.10">
    <property type="entry name" value="ABC transporter type 1, transmembrane domain"/>
    <property type="match status" value="1"/>
</dbReference>
<evidence type="ECO:0000259" key="9">
    <source>
        <dbReference type="PROSITE" id="PS50929"/>
    </source>
</evidence>
<comment type="subcellular location">
    <subcellularLocation>
        <location evidence="1">Cell membrane</location>
        <topology evidence="1">Multi-pass membrane protein</topology>
    </subcellularLocation>
</comment>
<dbReference type="InterPro" id="IPR003593">
    <property type="entry name" value="AAA+_ATPase"/>
</dbReference>
<evidence type="ECO:0000256" key="1">
    <source>
        <dbReference type="ARBA" id="ARBA00004651"/>
    </source>
</evidence>
<dbReference type="PROSITE" id="PS50929">
    <property type="entry name" value="ABC_TM1F"/>
    <property type="match status" value="1"/>
</dbReference>
<dbReference type="CDD" id="cd18552">
    <property type="entry name" value="ABC_6TM_MsbA_like"/>
    <property type="match status" value="1"/>
</dbReference>
<feature type="domain" description="ABC transporter" evidence="8">
    <location>
        <begin position="347"/>
        <end position="593"/>
    </location>
</feature>
<dbReference type="Pfam" id="PF00005">
    <property type="entry name" value="ABC_tran"/>
    <property type="match status" value="1"/>
</dbReference>
<dbReference type="SUPFAM" id="SSF52540">
    <property type="entry name" value="P-loop containing nucleoside triphosphate hydrolases"/>
    <property type="match status" value="1"/>
</dbReference>
<reference evidence="11" key="1">
    <citation type="journal article" date="2019" name="Int. J. Syst. Evol. Microbiol.">
        <title>The Global Catalogue of Microorganisms (GCM) 10K type strain sequencing project: providing services to taxonomists for standard genome sequencing and annotation.</title>
        <authorList>
            <consortium name="The Broad Institute Genomics Platform"/>
            <consortium name="The Broad Institute Genome Sequencing Center for Infectious Disease"/>
            <person name="Wu L."/>
            <person name="Ma J."/>
        </authorList>
    </citation>
    <scope>NUCLEOTIDE SEQUENCE [LARGE SCALE GENOMIC DNA]</scope>
    <source>
        <strain evidence="11">CCM 8702</strain>
    </source>
</reference>
<feature type="transmembrane region" description="Helical" evidence="7">
    <location>
        <begin position="255"/>
        <end position="276"/>
    </location>
</feature>
<keyword evidence="2 7" id="KW-0812">Transmembrane</keyword>
<feature type="transmembrane region" description="Helical" evidence="7">
    <location>
        <begin position="170"/>
        <end position="189"/>
    </location>
</feature>
<feature type="domain" description="ABC transmembrane type-1" evidence="9">
    <location>
        <begin position="32"/>
        <end position="313"/>
    </location>
</feature>
<feature type="transmembrane region" description="Helical" evidence="7">
    <location>
        <begin position="67"/>
        <end position="87"/>
    </location>
</feature>
<protein>
    <submittedName>
        <fullName evidence="10">ABC transporter ATP-binding protein</fullName>
    </submittedName>
</protein>
<proteinExistence type="predicted"/>
<keyword evidence="4 10" id="KW-0067">ATP-binding</keyword>
<evidence type="ECO:0000256" key="7">
    <source>
        <dbReference type="SAM" id="Phobius"/>
    </source>
</evidence>
<dbReference type="PROSITE" id="PS50893">
    <property type="entry name" value="ABC_TRANSPORTER_2"/>
    <property type="match status" value="1"/>
</dbReference>
<evidence type="ECO:0000256" key="3">
    <source>
        <dbReference type="ARBA" id="ARBA00022741"/>
    </source>
</evidence>
<dbReference type="SUPFAM" id="SSF90123">
    <property type="entry name" value="ABC transporter transmembrane region"/>
    <property type="match status" value="1"/>
</dbReference>
<evidence type="ECO:0000259" key="8">
    <source>
        <dbReference type="PROSITE" id="PS50893"/>
    </source>
</evidence>
<dbReference type="EMBL" id="BMDD01000002">
    <property type="protein sequence ID" value="GGH76117.1"/>
    <property type="molecule type" value="Genomic_DNA"/>
</dbReference>
<evidence type="ECO:0000256" key="5">
    <source>
        <dbReference type="ARBA" id="ARBA00022989"/>
    </source>
</evidence>
<keyword evidence="3" id="KW-0547">Nucleotide-binding</keyword>
<dbReference type="InterPro" id="IPR017871">
    <property type="entry name" value="ABC_transporter-like_CS"/>
</dbReference>
<dbReference type="RefSeq" id="WP_172242435.1">
    <property type="nucleotide sequence ID" value="NZ_BMDD01000002.1"/>
</dbReference>
<dbReference type="InterPro" id="IPR011527">
    <property type="entry name" value="ABC1_TM_dom"/>
</dbReference>
<dbReference type="Proteomes" id="UP000605427">
    <property type="component" value="Unassembled WGS sequence"/>
</dbReference>
<dbReference type="InterPro" id="IPR003439">
    <property type="entry name" value="ABC_transporter-like_ATP-bd"/>
</dbReference>
<dbReference type="SMART" id="SM00382">
    <property type="entry name" value="AAA"/>
    <property type="match status" value="1"/>
</dbReference>
<sequence length="609" mass="66218">MKKGTDRAVDGASKGTFKRLAAYIRHYKTLYAGLGIITLVKIGLSLSIAWFLALVTNAAVYGSEQSWPTLLMIGGGILVGEVIVHYADQVLRTKASASIRKDLREDTLNHILRLPAKCTDKHHSGEFLSRMTSDNQAVGEAMGTTLFGLISNPLLALGAFIYLLTISWPMALLCFAMGPVMILIGGLTGKAIRRSAAGQQEAIGEATVYLQDVFGAPSVVKAYGMERRTFTAFLQRSREIFGWEMKSARIQGGSASASAFAGNLMFVGAIVAGAYLVHIGNITVGSMLAFIQLMNYLVMPFTVLPSMWAGMQQGLGAADRIFKVTDAPAETEELLEDNAAVESLQELRLENLSFSYDTEGGNETENEQTHEGKGLKDVTLTAKAGETVALVGESGGGKTTLFKLLLGMYPPQSGRMLLNGEDARQMDLGQQRSHFAWVPQEAHLFSGTIRENIADGKPEASGQEIERAAKMAEAHDFILEFPEGFDTKIGERGARLSGGQRQRIAIARALLRNAPVLLLDEATSALDNESERKVQQALEQLKKGRTTFVIAHRLSTIQGADRIIVMEKGRAAETGTHAELMTLRGRYFDLYQAQLRETQAEHLDTVPVS</sequence>
<dbReference type="PROSITE" id="PS00211">
    <property type="entry name" value="ABC_TRANSPORTER_1"/>
    <property type="match status" value="1"/>
</dbReference>
<evidence type="ECO:0000313" key="11">
    <source>
        <dbReference type="Proteomes" id="UP000605427"/>
    </source>
</evidence>
<dbReference type="PANTHER" id="PTHR43394">
    <property type="entry name" value="ATP-DEPENDENT PERMEASE MDL1, MITOCHONDRIAL"/>
    <property type="match status" value="1"/>
</dbReference>
<dbReference type="GO" id="GO:0005524">
    <property type="term" value="F:ATP binding"/>
    <property type="evidence" value="ECO:0007669"/>
    <property type="project" value="UniProtKB-KW"/>
</dbReference>
<dbReference type="Pfam" id="PF00664">
    <property type="entry name" value="ABC_membrane"/>
    <property type="match status" value="1"/>
</dbReference>
<feature type="transmembrane region" description="Helical" evidence="7">
    <location>
        <begin position="282"/>
        <end position="304"/>
    </location>
</feature>
<evidence type="ECO:0000256" key="2">
    <source>
        <dbReference type="ARBA" id="ARBA00022692"/>
    </source>
</evidence>
<evidence type="ECO:0000256" key="6">
    <source>
        <dbReference type="ARBA" id="ARBA00023136"/>
    </source>
</evidence>
<accession>A0ABQ1ZS01</accession>
<dbReference type="Gene3D" id="3.40.50.300">
    <property type="entry name" value="P-loop containing nucleotide triphosphate hydrolases"/>
    <property type="match status" value="1"/>
</dbReference>
<feature type="transmembrane region" description="Helical" evidence="7">
    <location>
        <begin position="29"/>
        <end position="55"/>
    </location>
</feature>
<organism evidence="10 11">
    <name type="scientific">Saccharibacillus endophyticus</name>
    <dbReference type="NCBI Taxonomy" id="2060666"/>
    <lineage>
        <taxon>Bacteria</taxon>
        <taxon>Bacillati</taxon>
        <taxon>Bacillota</taxon>
        <taxon>Bacilli</taxon>
        <taxon>Bacillales</taxon>
        <taxon>Paenibacillaceae</taxon>
        <taxon>Saccharibacillus</taxon>
    </lineage>
</organism>
<evidence type="ECO:0000313" key="10">
    <source>
        <dbReference type="EMBL" id="GGH76117.1"/>
    </source>
</evidence>
<keyword evidence="11" id="KW-1185">Reference proteome</keyword>
<dbReference type="InterPro" id="IPR027417">
    <property type="entry name" value="P-loop_NTPase"/>
</dbReference>
<keyword evidence="6 7" id="KW-0472">Membrane</keyword>
<keyword evidence="5 7" id="KW-1133">Transmembrane helix</keyword>
<feature type="transmembrane region" description="Helical" evidence="7">
    <location>
        <begin position="146"/>
        <end position="164"/>
    </location>
</feature>
<dbReference type="InterPro" id="IPR039421">
    <property type="entry name" value="Type_1_exporter"/>
</dbReference>
<gene>
    <name evidence="10" type="ORF">GCM10007362_17880</name>
</gene>
<evidence type="ECO:0000256" key="4">
    <source>
        <dbReference type="ARBA" id="ARBA00022840"/>
    </source>
</evidence>
<dbReference type="InterPro" id="IPR036640">
    <property type="entry name" value="ABC1_TM_sf"/>
</dbReference>
<dbReference type="PANTHER" id="PTHR43394:SF1">
    <property type="entry name" value="ATP-BINDING CASSETTE SUB-FAMILY B MEMBER 10, MITOCHONDRIAL"/>
    <property type="match status" value="1"/>
</dbReference>